<dbReference type="EMBL" id="JBHFFA010000006">
    <property type="protein sequence ID" value="KAL2622613.1"/>
    <property type="molecule type" value="Genomic_DNA"/>
</dbReference>
<dbReference type="PANTHER" id="PTHR46407">
    <property type="entry name" value="OS02G0208700 PROTEIN"/>
    <property type="match status" value="1"/>
</dbReference>
<dbReference type="PROSITE" id="PS50181">
    <property type="entry name" value="FBOX"/>
    <property type="match status" value="1"/>
</dbReference>
<evidence type="ECO:0000259" key="1">
    <source>
        <dbReference type="PROSITE" id="PS50181"/>
    </source>
</evidence>
<keyword evidence="3" id="KW-1185">Reference proteome</keyword>
<dbReference type="Pfam" id="PF24681">
    <property type="entry name" value="Kelch_KLHDC2_KLHL20_DRC7"/>
    <property type="match status" value="1"/>
</dbReference>
<reference evidence="2 3" key="1">
    <citation type="submission" date="2024-09" db="EMBL/GenBank/DDBJ databases">
        <title>Chromosome-scale assembly of Riccia fluitans.</title>
        <authorList>
            <person name="Paukszto L."/>
            <person name="Sawicki J."/>
            <person name="Karawczyk K."/>
            <person name="Piernik-Szablinska J."/>
            <person name="Szczecinska M."/>
            <person name="Mazdziarz M."/>
        </authorList>
    </citation>
    <scope>NUCLEOTIDE SEQUENCE [LARGE SCALE GENOMIC DNA]</scope>
    <source>
        <strain evidence="2">Rf_01</strain>
        <tissue evidence="2">Aerial parts of the thallus</tissue>
    </source>
</reference>
<dbReference type="InterPro" id="IPR044595">
    <property type="entry name" value="KMD1-4"/>
</dbReference>
<protein>
    <recommendedName>
        <fullName evidence="1">F-box domain-containing protein</fullName>
    </recommendedName>
</protein>
<name>A0ABD1Y769_9MARC</name>
<dbReference type="SUPFAM" id="SSF117281">
    <property type="entry name" value="Kelch motif"/>
    <property type="match status" value="1"/>
</dbReference>
<organism evidence="2 3">
    <name type="scientific">Riccia fluitans</name>
    <dbReference type="NCBI Taxonomy" id="41844"/>
    <lineage>
        <taxon>Eukaryota</taxon>
        <taxon>Viridiplantae</taxon>
        <taxon>Streptophyta</taxon>
        <taxon>Embryophyta</taxon>
        <taxon>Marchantiophyta</taxon>
        <taxon>Marchantiopsida</taxon>
        <taxon>Marchantiidae</taxon>
        <taxon>Marchantiales</taxon>
        <taxon>Ricciaceae</taxon>
        <taxon>Riccia</taxon>
    </lineage>
</organism>
<dbReference type="Gene3D" id="2.120.10.80">
    <property type="entry name" value="Kelch-type beta propeller"/>
    <property type="match status" value="1"/>
</dbReference>
<dbReference type="InterPro" id="IPR015915">
    <property type="entry name" value="Kelch-typ_b-propeller"/>
</dbReference>
<dbReference type="InterPro" id="IPR006652">
    <property type="entry name" value="Kelch_1"/>
</dbReference>
<gene>
    <name evidence="2" type="ORF">R1flu_002818</name>
</gene>
<accession>A0ABD1Y769</accession>
<dbReference type="SMART" id="SM00612">
    <property type="entry name" value="Kelch"/>
    <property type="match status" value="3"/>
</dbReference>
<evidence type="ECO:0000313" key="3">
    <source>
        <dbReference type="Proteomes" id="UP001605036"/>
    </source>
</evidence>
<dbReference type="CDD" id="cd22152">
    <property type="entry name" value="F-box_AtAFR-like"/>
    <property type="match status" value="1"/>
</dbReference>
<dbReference type="AlphaFoldDB" id="A0ABD1Y769"/>
<dbReference type="Pfam" id="PF00646">
    <property type="entry name" value="F-box"/>
    <property type="match status" value="1"/>
</dbReference>
<dbReference type="PANTHER" id="PTHR46407:SF3">
    <property type="entry name" value="OS02G0208700 PROTEIN"/>
    <property type="match status" value="1"/>
</dbReference>
<proteinExistence type="predicted"/>
<dbReference type="InterPro" id="IPR001810">
    <property type="entry name" value="F-box_dom"/>
</dbReference>
<sequence>MTIWYGELSADYDLPDYEECELEEIDLDGDCSSNVGMEMDLMNSDLLPGLPEDVAFECLLRVSITAFPQLKGVCRRWGQLVSSKDFFEERKKAGATRNCICIVQTLPEIQEPVGSKHTKAPEFGITVFDWQKQNWSRLPCIPEFPIGLPLFCRLIGLDGKLLVLGGWHPESYEALRTVYLYDFTSQAWQRCADMPSCRSFYACGVVDGQIFVAGGHDDNKNALDTAEVYNLAEERWEVLPKMSEARDECGGIVLDGKFLVISGYGTNAQGQFSSSADCYDPITGEWTRMEGLWAEGVTPGPFTVCQGQLFAVQKQNLLRFVKESGTWTVVDRIPGDGRFATWITPTSDNGLVIMTLPSTTDRSKALVHRRVAGSLTGDERSVWVPVETTEMFSGLGRVACTIDI</sequence>
<dbReference type="SMART" id="SM00256">
    <property type="entry name" value="FBOX"/>
    <property type="match status" value="1"/>
</dbReference>
<dbReference type="Proteomes" id="UP001605036">
    <property type="component" value="Unassembled WGS sequence"/>
</dbReference>
<feature type="domain" description="F-box" evidence="1">
    <location>
        <begin position="44"/>
        <end position="90"/>
    </location>
</feature>
<dbReference type="InterPro" id="IPR036047">
    <property type="entry name" value="F-box-like_dom_sf"/>
</dbReference>
<dbReference type="SUPFAM" id="SSF81383">
    <property type="entry name" value="F-box domain"/>
    <property type="match status" value="1"/>
</dbReference>
<evidence type="ECO:0000313" key="2">
    <source>
        <dbReference type="EMBL" id="KAL2622613.1"/>
    </source>
</evidence>
<comment type="caution">
    <text evidence="2">The sequence shown here is derived from an EMBL/GenBank/DDBJ whole genome shotgun (WGS) entry which is preliminary data.</text>
</comment>